<evidence type="ECO:0000313" key="2">
    <source>
        <dbReference type="EMBL" id="ORD97729.1"/>
    </source>
</evidence>
<accession>A0A1X0QD39</accession>
<feature type="transmembrane region" description="Helical" evidence="1">
    <location>
        <begin position="157"/>
        <end position="175"/>
    </location>
</feature>
<organism evidence="2 4">
    <name type="scientific">Hepatospora eriocheir</name>
    <dbReference type="NCBI Taxonomy" id="1081669"/>
    <lineage>
        <taxon>Eukaryota</taxon>
        <taxon>Fungi</taxon>
        <taxon>Fungi incertae sedis</taxon>
        <taxon>Microsporidia</taxon>
        <taxon>Hepatosporidae</taxon>
        <taxon>Hepatospora</taxon>
    </lineage>
</organism>
<keyword evidence="1" id="KW-0812">Transmembrane</keyword>
<protein>
    <submittedName>
        <fullName evidence="2">Uncharacterized protein</fullName>
    </submittedName>
</protein>
<keyword evidence="4" id="KW-1185">Reference proteome</keyword>
<dbReference type="Proteomes" id="UP000192501">
    <property type="component" value="Unassembled WGS sequence"/>
</dbReference>
<sequence>MMRKICQICYSPDIILLDDYLYCEKCEIYYKMDNNKQKVSCLPINQSKQIDFILCAKCNHNIKNDTENVIICRTFRDFYQSFPICSLCKEKNSDFISRLFHNNFLNYKKEGQVFRIVTKFLFTFMIVTYMAHILFGFMRNMLNRSLSYFYKRVSIYLLRYFPFLPTKFIEILSNIKEDKKDYALSCYLVTKIIKNFFGFRSFIYLSLIFLNQMIVAPTQIDSSMMLIVMLVNWWVIDFIVFSLKIFEICFTSAIWYEIPYSRLLDGNDLHGFLYKMKLSNEVSKSQEFFSMTLSPNKRRF</sequence>
<feature type="transmembrane region" description="Helical" evidence="1">
    <location>
        <begin position="196"/>
        <end position="214"/>
    </location>
</feature>
<name>A0A1X0QD39_9MICR</name>
<proteinExistence type="predicted"/>
<dbReference type="VEuPathDB" id="MicrosporidiaDB:A0H76_1167"/>
<dbReference type="AlphaFoldDB" id="A0A1X0QD39"/>
<feature type="transmembrane region" description="Helical" evidence="1">
    <location>
        <begin position="116"/>
        <end position="137"/>
    </location>
</feature>
<reference evidence="4 5" key="1">
    <citation type="journal article" date="2017" name="Environ. Microbiol.">
        <title>Decay of the glycolytic pathway and adaptation to intranuclear parasitism within Enterocytozoonidae microsporidia.</title>
        <authorList>
            <person name="Wiredu Boakye D."/>
            <person name="Jaroenlak P."/>
            <person name="Prachumwat A."/>
            <person name="Williams T.A."/>
            <person name="Bateman K.S."/>
            <person name="Itsathitphaisarn O."/>
            <person name="Sritunyalucksana K."/>
            <person name="Paszkiewicz K.H."/>
            <person name="Moore K.A."/>
            <person name="Stentiford G.D."/>
            <person name="Williams B.A."/>
        </authorList>
    </citation>
    <scope>NUCLEOTIDE SEQUENCE [LARGE SCALE GENOMIC DNA]</scope>
    <source>
        <strain evidence="5">canceri</strain>
        <strain evidence="3">Canceri</strain>
        <strain evidence="2 4">GB1</strain>
    </source>
</reference>
<comment type="caution">
    <text evidence="2">The sequence shown here is derived from an EMBL/GenBank/DDBJ whole genome shotgun (WGS) entry which is preliminary data.</text>
</comment>
<keyword evidence="1" id="KW-1133">Transmembrane helix</keyword>
<evidence type="ECO:0000313" key="3">
    <source>
        <dbReference type="EMBL" id="ORD99245.1"/>
    </source>
</evidence>
<dbReference type="InterPro" id="IPR031502">
    <property type="entry name" value="Zf_ribonucleo"/>
</dbReference>
<dbReference type="EMBL" id="LVKB01000012">
    <property type="protein sequence ID" value="ORD97729.1"/>
    <property type="molecule type" value="Genomic_DNA"/>
</dbReference>
<evidence type="ECO:0000313" key="4">
    <source>
        <dbReference type="Proteomes" id="UP000192356"/>
    </source>
</evidence>
<evidence type="ECO:0000313" key="5">
    <source>
        <dbReference type="Proteomes" id="UP000192501"/>
    </source>
</evidence>
<dbReference type="Pfam" id="PF17026">
    <property type="entry name" value="zf-RRPl_C4"/>
    <property type="match status" value="1"/>
</dbReference>
<keyword evidence="1" id="KW-0472">Membrane</keyword>
<dbReference type="VEuPathDB" id="MicrosporidiaDB:HERIO_431"/>
<dbReference type="Proteomes" id="UP000192356">
    <property type="component" value="Unassembled WGS sequence"/>
</dbReference>
<dbReference type="EMBL" id="LTAI01000254">
    <property type="protein sequence ID" value="ORD99245.1"/>
    <property type="molecule type" value="Genomic_DNA"/>
</dbReference>
<gene>
    <name evidence="3" type="ORF">A0H76_1167</name>
    <name evidence="2" type="ORF">HERIO_431</name>
</gene>
<feature type="transmembrane region" description="Helical" evidence="1">
    <location>
        <begin position="234"/>
        <end position="256"/>
    </location>
</feature>
<evidence type="ECO:0000256" key="1">
    <source>
        <dbReference type="SAM" id="Phobius"/>
    </source>
</evidence>